<feature type="compositionally biased region" description="Basic residues" evidence="2">
    <location>
        <begin position="462"/>
        <end position="482"/>
    </location>
</feature>
<organism evidence="3 4">
    <name type="scientific">Paramecium primaurelia</name>
    <dbReference type="NCBI Taxonomy" id="5886"/>
    <lineage>
        <taxon>Eukaryota</taxon>
        <taxon>Sar</taxon>
        <taxon>Alveolata</taxon>
        <taxon>Ciliophora</taxon>
        <taxon>Intramacronucleata</taxon>
        <taxon>Oligohymenophorea</taxon>
        <taxon>Peniculida</taxon>
        <taxon>Parameciidae</taxon>
        <taxon>Paramecium</taxon>
    </lineage>
</organism>
<feature type="compositionally biased region" description="Basic and acidic residues" evidence="2">
    <location>
        <begin position="486"/>
        <end position="498"/>
    </location>
</feature>
<feature type="compositionally biased region" description="Low complexity" evidence="2">
    <location>
        <begin position="223"/>
        <end position="240"/>
    </location>
</feature>
<evidence type="ECO:0000256" key="1">
    <source>
        <dbReference type="SAM" id="Coils"/>
    </source>
</evidence>
<feature type="coiled-coil region" evidence="1">
    <location>
        <begin position="276"/>
        <end position="310"/>
    </location>
</feature>
<feature type="region of interest" description="Disordered" evidence="2">
    <location>
        <begin position="418"/>
        <end position="507"/>
    </location>
</feature>
<feature type="region of interest" description="Disordered" evidence="2">
    <location>
        <begin position="526"/>
        <end position="554"/>
    </location>
</feature>
<protein>
    <recommendedName>
        <fullName evidence="5">F5/8 type C domain-containing protein</fullName>
    </recommendedName>
</protein>
<dbReference type="PANTHER" id="PTHR40682">
    <property type="entry name" value="F5/8 TYPE C DOMAIN CONTAINING PROTEIN"/>
    <property type="match status" value="1"/>
</dbReference>
<dbReference type="Proteomes" id="UP000688137">
    <property type="component" value="Unassembled WGS sequence"/>
</dbReference>
<feature type="compositionally biased region" description="Low complexity" evidence="2">
    <location>
        <begin position="343"/>
        <end position="367"/>
    </location>
</feature>
<dbReference type="PANTHER" id="PTHR40682:SF1">
    <property type="entry name" value="CHROMOSOME UNDETERMINED SCAFFOLD_48, WHOLE GENOME SHOTGUN SEQUENCE"/>
    <property type="match status" value="1"/>
</dbReference>
<keyword evidence="4" id="KW-1185">Reference proteome</keyword>
<dbReference type="EMBL" id="CAJJDM010000043">
    <property type="protein sequence ID" value="CAD8069273.1"/>
    <property type="molecule type" value="Genomic_DNA"/>
</dbReference>
<feature type="compositionally biased region" description="Basic and acidic residues" evidence="2">
    <location>
        <begin position="418"/>
        <end position="440"/>
    </location>
</feature>
<feature type="region of interest" description="Disordered" evidence="2">
    <location>
        <begin position="220"/>
        <end position="255"/>
    </location>
</feature>
<evidence type="ECO:0000313" key="3">
    <source>
        <dbReference type="EMBL" id="CAD8069273.1"/>
    </source>
</evidence>
<gene>
    <name evidence="3" type="ORF">PPRIM_AZ9-3.1.T0430284</name>
</gene>
<feature type="compositionally biased region" description="Polar residues" evidence="2">
    <location>
        <begin position="541"/>
        <end position="554"/>
    </location>
</feature>
<evidence type="ECO:0000313" key="4">
    <source>
        <dbReference type="Proteomes" id="UP000688137"/>
    </source>
</evidence>
<reference evidence="3" key="1">
    <citation type="submission" date="2021-01" db="EMBL/GenBank/DDBJ databases">
        <authorList>
            <consortium name="Genoscope - CEA"/>
            <person name="William W."/>
        </authorList>
    </citation>
    <scope>NUCLEOTIDE SEQUENCE</scope>
</reference>
<evidence type="ECO:0008006" key="5">
    <source>
        <dbReference type="Google" id="ProtNLM"/>
    </source>
</evidence>
<sequence>MEHQNYCTTENGVRVCNVSSTLPNCAAENILIQERKALWMSLAGLPQYITLDLSQVQERPKFIKCFGFDCWHDYQSNPSVIELMVSLNGENFITWTTLYPELKQGIQLFQIDPLGTRYQFIKIIIKETFGASKTYLNQVYLLEEYAMISTESVTESQQQTENNNSQYKQQFEKEELEHHERSDRMDRFDRIDRNERNEKQDMKINEYHDLAQKIHSMGREVASLKQSHQQGKSSQSQTKQGFHKSNITEEVPDSFQRLTSTERMVIDIQSKNLNEINILKKEVQDWKDKCEQLESQVQRLFKLVTHIKEKQQEQEDSIHKYIQQNQSEVSFDANKRQVYNNSQVTPQQTQQSQQMTPTQQPQQQQHQINKFEEVIDKKISELSGNFQTLFQQQESKFKNQQKELFKSFKDFIYQEQQQEKYKDYEKKKPVSRGRQKEKSVSKSSSVKSSHSSSSSSIINFIKSKKVYSKSRQHSKSHLKSQPRSRSPMDSKENDRYENNRLSPKQRKVASLLGILQEKLQRRAKKIEQLNLSQRKTRKRSSIQNSIDKSNSSDY</sequence>
<name>A0A8S1LUG2_PARPR</name>
<comment type="caution">
    <text evidence="3">The sequence shown here is derived from an EMBL/GenBank/DDBJ whole genome shotgun (WGS) entry which is preliminary data.</text>
</comment>
<accession>A0A8S1LUG2</accession>
<feature type="region of interest" description="Disordered" evidence="2">
    <location>
        <begin position="342"/>
        <end position="367"/>
    </location>
</feature>
<dbReference type="AlphaFoldDB" id="A0A8S1LUG2"/>
<evidence type="ECO:0000256" key="2">
    <source>
        <dbReference type="SAM" id="MobiDB-lite"/>
    </source>
</evidence>
<proteinExistence type="predicted"/>
<keyword evidence="1" id="KW-0175">Coiled coil</keyword>
<dbReference type="OMA" id="MKINEYH"/>
<feature type="compositionally biased region" description="Low complexity" evidence="2">
    <location>
        <begin position="441"/>
        <end position="461"/>
    </location>
</feature>
<feature type="region of interest" description="Disordered" evidence="2">
    <location>
        <begin position="172"/>
        <end position="203"/>
    </location>
</feature>